<gene>
    <name evidence="2" type="ORF">BN2614_LOCUS2</name>
</gene>
<feature type="region of interest" description="Disordered" evidence="1">
    <location>
        <begin position="1"/>
        <end position="24"/>
    </location>
</feature>
<comment type="caution">
    <text evidence="2">The sequence shown here is derived from an EMBL/GenBank/DDBJ whole genome shotgun (WGS) entry which is preliminary data.</text>
</comment>
<name>A0A9X9LRL4_GULGU</name>
<organism evidence="2 3">
    <name type="scientific">Gulo gulo</name>
    <name type="common">Wolverine</name>
    <name type="synonym">Gluton</name>
    <dbReference type="NCBI Taxonomy" id="48420"/>
    <lineage>
        <taxon>Eukaryota</taxon>
        <taxon>Metazoa</taxon>
        <taxon>Chordata</taxon>
        <taxon>Craniata</taxon>
        <taxon>Vertebrata</taxon>
        <taxon>Euteleostomi</taxon>
        <taxon>Mammalia</taxon>
        <taxon>Eutheria</taxon>
        <taxon>Laurasiatheria</taxon>
        <taxon>Carnivora</taxon>
        <taxon>Caniformia</taxon>
        <taxon>Musteloidea</taxon>
        <taxon>Mustelidae</taxon>
        <taxon>Guloninae</taxon>
        <taxon>Gulo</taxon>
    </lineage>
</organism>
<evidence type="ECO:0000313" key="2">
    <source>
        <dbReference type="EMBL" id="VCW83977.1"/>
    </source>
</evidence>
<keyword evidence="3" id="KW-1185">Reference proteome</keyword>
<evidence type="ECO:0000256" key="1">
    <source>
        <dbReference type="SAM" id="MobiDB-lite"/>
    </source>
</evidence>
<dbReference type="Proteomes" id="UP000269945">
    <property type="component" value="Unassembled WGS sequence"/>
</dbReference>
<dbReference type="AlphaFoldDB" id="A0A9X9LRL4"/>
<proteinExistence type="predicted"/>
<protein>
    <submittedName>
        <fullName evidence="2">Uncharacterized protein</fullName>
    </submittedName>
</protein>
<reference evidence="2 3" key="1">
    <citation type="submission" date="2018-10" db="EMBL/GenBank/DDBJ databases">
        <authorList>
            <person name="Ekblom R."/>
            <person name="Jareborg N."/>
        </authorList>
    </citation>
    <scope>NUCLEOTIDE SEQUENCE [LARGE SCALE GENOMIC DNA]</scope>
    <source>
        <tissue evidence="2">Muscle</tissue>
    </source>
</reference>
<accession>A0A9X9LRL4</accession>
<feature type="non-terminal residue" evidence="2">
    <location>
        <position position="149"/>
    </location>
</feature>
<evidence type="ECO:0000313" key="3">
    <source>
        <dbReference type="Proteomes" id="UP000269945"/>
    </source>
</evidence>
<sequence>MGCSPEALGSVEQERRQTGRSRSHGATDQAWLGCLCRSAQRPGQGRLSPVVRNSCSGLSCWRGPCWRQGTRGVGGGVFFPFFLARLGRAWQPACAVPSRLRLCGSSEYSPSGCHRKDRSEGGRDPCCMGGGGLWLKAQASRWWGHPPAG</sequence>
<dbReference type="EMBL" id="CYRY02013284">
    <property type="protein sequence ID" value="VCW83977.1"/>
    <property type="molecule type" value="Genomic_DNA"/>
</dbReference>